<protein>
    <submittedName>
        <fullName evidence="1">Uncharacterized protein</fullName>
    </submittedName>
</protein>
<reference evidence="1" key="1">
    <citation type="submission" date="2018-02" db="EMBL/GenBank/DDBJ databases">
        <title>Rhizophora mucronata_Transcriptome.</title>
        <authorList>
            <person name="Meera S.P."/>
            <person name="Sreeshan A."/>
            <person name="Augustine A."/>
        </authorList>
    </citation>
    <scope>NUCLEOTIDE SEQUENCE</scope>
    <source>
        <tissue evidence="1">Leaf</tissue>
    </source>
</reference>
<sequence length="14" mass="1484">MAIVIVIISFFSGS</sequence>
<accession>A0A2P2NWF6</accession>
<organism evidence="1">
    <name type="scientific">Rhizophora mucronata</name>
    <name type="common">Asiatic mangrove</name>
    <dbReference type="NCBI Taxonomy" id="61149"/>
    <lineage>
        <taxon>Eukaryota</taxon>
        <taxon>Viridiplantae</taxon>
        <taxon>Streptophyta</taxon>
        <taxon>Embryophyta</taxon>
        <taxon>Tracheophyta</taxon>
        <taxon>Spermatophyta</taxon>
        <taxon>Magnoliopsida</taxon>
        <taxon>eudicotyledons</taxon>
        <taxon>Gunneridae</taxon>
        <taxon>Pentapetalae</taxon>
        <taxon>rosids</taxon>
        <taxon>fabids</taxon>
        <taxon>Malpighiales</taxon>
        <taxon>Rhizophoraceae</taxon>
        <taxon>Rhizophora</taxon>
    </lineage>
</organism>
<name>A0A2P2NWF6_RHIMU</name>
<dbReference type="EMBL" id="GGEC01066340">
    <property type="protein sequence ID" value="MBX46824.1"/>
    <property type="molecule type" value="Transcribed_RNA"/>
</dbReference>
<evidence type="ECO:0000313" key="1">
    <source>
        <dbReference type="EMBL" id="MBX46824.1"/>
    </source>
</evidence>
<proteinExistence type="predicted"/>